<dbReference type="Pfam" id="PF13609">
    <property type="entry name" value="Porin_4"/>
    <property type="match status" value="1"/>
</dbReference>
<proteinExistence type="predicted"/>
<name>A0A2T4JF53_FUSBL</name>
<protein>
    <recommendedName>
        <fullName evidence="2">Porin domain-containing protein</fullName>
    </recommendedName>
</protein>
<gene>
    <name evidence="3" type="ORF">C5F44_01425</name>
</gene>
<reference evidence="3 4" key="1">
    <citation type="submission" date="2018-03" db="EMBL/GenBank/DDBJ databases">
        <title>Rhodobacter blasticus.</title>
        <authorList>
            <person name="Meyer T.E."/>
            <person name="Miller S."/>
            <person name="Lodha T."/>
            <person name="Gandham S."/>
            <person name="Chintalapati S."/>
            <person name="Chintalapati V.R."/>
        </authorList>
    </citation>
    <scope>NUCLEOTIDE SEQUENCE [LARGE SCALE GENOMIC DNA]</scope>
    <source>
        <strain evidence="3 4">DSM 2131</strain>
    </source>
</reference>
<dbReference type="InterPro" id="IPR033900">
    <property type="entry name" value="Gram_neg_porin_domain"/>
</dbReference>
<dbReference type="InterPro" id="IPR023614">
    <property type="entry name" value="Porin_dom_sf"/>
</dbReference>
<sequence>MKKLLLASTMLVAGAGMAAAEISLNGYGRFGLQYVEDRGVGLEDTIISSRLRINIVGTTETDQGVTFGAKLRMQWDDGDAFAGTAGNAAQFWTSYNGVTVSVGNVDTAFDSVALTYDSEMGYEASSFGDAQSSFFAYNSKYDASGALDNYNGIAVTYSISGVNLYLSYVDPDQTVDSSLVTEEFGIAADWSNDMISLAAAYTTDAGGIVDNDIAFVGAAYKFNDAGTVGLNWYDNGLSTAGDQVTLYGNYAFGATTVRAYVSDIDRAGADTAYGIGADYQFAEGVKVSGSVQSGFANETVADVGVRFDF</sequence>
<evidence type="ECO:0000256" key="1">
    <source>
        <dbReference type="SAM" id="SignalP"/>
    </source>
</evidence>
<feature type="domain" description="Porin" evidence="2">
    <location>
        <begin position="7"/>
        <end position="293"/>
    </location>
</feature>
<dbReference type="Proteomes" id="UP000241362">
    <property type="component" value="Unassembled WGS sequence"/>
</dbReference>
<dbReference type="GO" id="GO:0015288">
    <property type="term" value="F:porin activity"/>
    <property type="evidence" value="ECO:0007669"/>
    <property type="project" value="InterPro"/>
</dbReference>
<evidence type="ECO:0000313" key="3">
    <source>
        <dbReference type="EMBL" id="PTE16542.1"/>
    </source>
</evidence>
<keyword evidence="1" id="KW-0732">Signal</keyword>
<dbReference type="SUPFAM" id="SSF56935">
    <property type="entry name" value="Porins"/>
    <property type="match status" value="1"/>
</dbReference>
<dbReference type="AlphaFoldDB" id="A0A2T4JF53"/>
<dbReference type="GO" id="GO:0016020">
    <property type="term" value="C:membrane"/>
    <property type="evidence" value="ECO:0007669"/>
    <property type="project" value="InterPro"/>
</dbReference>
<feature type="signal peptide" evidence="1">
    <location>
        <begin position="1"/>
        <end position="18"/>
    </location>
</feature>
<organism evidence="3 4">
    <name type="scientific">Fuscovulum blasticum DSM 2131</name>
    <dbReference type="NCBI Taxonomy" id="1188250"/>
    <lineage>
        <taxon>Bacteria</taxon>
        <taxon>Pseudomonadati</taxon>
        <taxon>Pseudomonadota</taxon>
        <taxon>Alphaproteobacteria</taxon>
        <taxon>Rhodobacterales</taxon>
        <taxon>Paracoccaceae</taxon>
        <taxon>Pseudogemmobacter</taxon>
    </lineage>
</organism>
<feature type="chain" id="PRO_5015542455" description="Porin domain-containing protein" evidence="1">
    <location>
        <begin position="19"/>
        <end position="309"/>
    </location>
</feature>
<evidence type="ECO:0000313" key="4">
    <source>
        <dbReference type="Proteomes" id="UP000241362"/>
    </source>
</evidence>
<comment type="caution">
    <text evidence="3">The sequence shown here is derived from an EMBL/GenBank/DDBJ whole genome shotgun (WGS) entry which is preliminary data.</text>
</comment>
<keyword evidence="4" id="KW-1185">Reference proteome</keyword>
<dbReference type="Gene3D" id="2.40.160.10">
    <property type="entry name" value="Porin"/>
    <property type="match status" value="1"/>
</dbReference>
<dbReference type="RefSeq" id="WP_107671704.1">
    <property type="nucleotide sequence ID" value="NZ_PZKE01000001.1"/>
</dbReference>
<dbReference type="EMBL" id="PZKE01000001">
    <property type="protein sequence ID" value="PTE16542.1"/>
    <property type="molecule type" value="Genomic_DNA"/>
</dbReference>
<evidence type="ECO:0000259" key="2">
    <source>
        <dbReference type="Pfam" id="PF13609"/>
    </source>
</evidence>
<accession>A0A2T4JF53</accession>